<name>A0AAE0Z177_9GAST</name>
<keyword evidence="3" id="KW-1185">Reference proteome</keyword>
<organism evidence="2 3">
    <name type="scientific">Elysia crispata</name>
    <name type="common">lettuce slug</name>
    <dbReference type="NCBI Taxonomy" id="231223"/>
    <lineage>
        <taxon>Eukaryota</taxon>
        <taxon>Metazoa</taxon>
        <taxon>Spiralia</taxon>
        <taxon>Lophotrochozoa</taxon>
        <taxon>Mollusca</taxon>
        <taxon>Gastropoda</taxon>
        <taxon>Heterobranchia</taxon>
        <taxon>Euthyneura</taxon>
        <taxon>Panpulmonata</taxon>
        <taxon>Sacoglossa</taxon>
        <taxon>Placobranchoidea</taxon>
        <taxon>Plakobranchidae</taxon>
        <taxon>Elysia</taxon>
    </lineage>
</organism>
<dbReference type="Proteomes" id="UP001283361">
    <property type="component" value="Unassembled WGS sequence"/>
</dbReference>
<accession>A0AAE0Z177</accession>
<comment type="caution">
    <text evidence="2">The sequence shown here is derived from an EMBL/GenBank/DDBJ whole genome shotgun (WGS) entry which is preliminary data.</text>
</comment>
<protein>
    <submittedName>
        <fullName evidence="2">Uncharacterized protein</fullName>
    </submittedName>
</protein>
<dbReference type="AlphaFoldDB" id="A0AAE0Z177"/>
<dbReference type="EMBL" id="JAWDGP010004927">
    <property type="protein sequence ID" value="KAK3760959.1"/>
    <property type="molecule type" value="Genomic_DNA"/>
</dbReference>
<feature type="region of interest" description="Disordered" evidence="1">
    <location>
        <begin position="53"/>
        <end position="74"/>
    </location>
</feature>
<evidence type="ECO:0000313" key="3">
    <source>
        <dbReference type="Proteomes" id="UP001283361"/>
    </source>
</evidence>
<evidence type="ECO:0000313" key="2">
    <source>
        <dbReference type="EMBL" id="KAK3760959.1"/>
    </source>
</evidence>
<gene>
    <name evidence="2" type="ORF">RRG08_022366</name>
</gene>
<proteinExistence type="predicted"/>
<sequence>MAVFDPAEPARAEQNILKFPQRCDRAEIRFRSIGMFWNQSQLLHGHIQQGSRDGTGLACQGRHGSRHGELAPGRGDHPAFAGGQTSNMLTGSGLASEFGPVARVAWDSPTDRRLKRPGRYLLLPGTALLPVMLQSPAC</sequence>
<reference evidence="2" key="1">
    <citation type="journal article" date="2023" name="G3 (Bethesda)">
        <title>A reference genome for the long-term kleptoplast-retaining sea slug Elysia crispata morphotype clarki.</title>
        <authorList>
            <person name="Eastman K.E."/>
            <person name="Pendleton A.L."/>
            <person name="Shaikh M.A."/>
            <person name="Suttiyut T."/>
            <person name="Ogas R."/>
            <person name="Tomko P."/>
            <person name="Gavelis G."/>
            <person name="Widhalm J.R."/>
            <person name="Wisecaver J.H."/>
        </authorList>
    </citation>
    <scope>NUCLEOTIDE SEQUENCE</scope>
    <source>
        <strain evidence="2">ECLA1</strain>
    </source>
</reference>
<evidence type="ECO:0000256" key="1">
    <source>
        <dbReference type="SAM" id="MobiDB-lite"/>
    </source>
</evidence>